<gene>
    <name evidence="3" type="ORF">HNP52_000799</name>
</gene>
<keyword evidence="4" id="KW-1185">Reference proteome</keyword>
<evidence type="ECO:0000256" key="1">
    <source>
        <dbReference type="SAM" id="MobiDB-lite"/>
    </source>
</evidence>
<evidence type="ECO:0000313" key="4">
    <source>
        <dbReference type="Proteomes" id="UP000575241"/>
    </source>
</evidence>
<protein>
    <recommendedName>
        <fullName evidence="5">Secreted protein</fullName>
    </recommendedName>
</protein>
<organism evidence="3 4">
    <name type="scientific">Sphingomonas kyeonggiensis</name>
    <dbReference type="NCBI Taxonomy" id="1268553"/>
    <lineage>
        <taxon>Bacteria</taxon>
        <taxon>Pseudomonadati</taxon>
        <taxon>Pseudomonadota</taxon>
        <taxon>Alphaproteobacteria</taxon>
        <taxon>Sphingomonadales</taxon>
        <taxon>Sphingomonadaceae</taxon>
        <taxon>Sphingomonas</taxon>
    </lineage>
</organism>
<comment type="caution">
    <text evidence="3">The sequence shown here is derived from an EMBL/GenBank/DDBJ whole genome shotgun (WGS) entry which is preliminary data.</text>
</comment>
<dbReference type="RefSeq" id="WP_184162768.1">
    <property type="nucleotide sequence ID" value="NZ_JACHLN010000001.1"/>
</dbReference>
<sequence>MKPSITAAAIALLLSPTVPSLAQDSPTTSRAGEAYLITQSYKTSEEASDGSSGNSKGTVRLIESVIARRDGGIELEYDLPDDATSQDRASNWQFPARVFKPSNGPIKLLNTRELERRLDHWLKAAKWDRTVCGQWIFTWNAFHIECDPESVIELLAKYDLTSQDLHPGAQYLDAWAVEAQPISRIEGESAGATFKVVAKVDPDKVRLERAESDVAVGAITQKPISLEAALRERGKERVSGSLSVTWATDDAGVPTKRTKTIALEIQRPDGTLERQTRTELVERRRVEAATPHSGS</sequence>
<dbReference type="EMBL" id="JACHLN010000001">
    <property type="protein sequence ID" value="MBB4837748.1"/>
    <property type="molecule type" value="Genomic_DNA"/>
</dbReference>
<dbReference type="AlphaFoldDB" id="A0A7W7JZ55"/>
<dbReference type="Proteomes" id="UP000575241">
    <property type="component" value="Unassembled WGS sequence"/>
</dbReference>
<evidence type="ECO:0000313" key="3">
    <source>
        <dbReference type="EMBL" id="MBB4837748.1"/>
    </source>
</evidence>
<evidence type="ECO:0000256" key="2">
    <source>
        <dbReference type="SAM" id="SignalP"/>
    </source>
</evidence>
<accession>A0A7W7JZ55</accession>
<feature type="chain" id="PRO_5031215218" description="Secreted protein" evidence="2">
    <location>
        <begin position="23"/>
        <end position="295"/>
    </location>
</feature>
<proteinExistence type="predicted"/>
<keyword evidence="2" id="KW-0732">Signal</keyword>
<reference evidence="3 4" key="1">
    <citation type="submission" date="2020-08" db="EMBL/GenBank/DDBJ databases">
        <title>Functional genomics of gut bacteria from endangered species of beetles.</title>
        <authorList>
            <person name="Carlos-Shanley C."/>
        </authorList>
    </citation>
    <scope>NUCLEOTIDE SEQUENCE [LARGE SCALE GENOMIC DNA]</scope>
    <source>
        <strain evidence="3 4">S00224</strain>
    </source>
</reference>
<feature type="region of interest" description="Disordered" evidence="1">
    <location>
        <begin position="268"/>
        <end position="295"/>
    </location>
</feature>
<feature type="signal peptide" evidence="2">
    <location>
        <begin position="1"/>
        <end position="22"/>
    </location>
</feature>
<evidence type="ECO:0008006" key="5">
    <source>
        <dbReference type="Google" id="ProtNLM"/>
    </source>
</evidence>
<name>A0A7W7JZ55_9SPHN</name>
<feature type="compositionally biased region" description="Basic and acidic residues" evidence="1">
    <location>
        <begin position="268"/>
        <end position="287"/>
    </location>
</feature>